<feature type="transmembrane region" description="Helical" evidence="5">
    <location>
        <begin position="49"/>
        <end position="66"/>
    </location>
</feature>
<evidence type="ECO:0000313" key="7">
    <source>
        <dbReference type="Proteomes" id="UP000013520"/>
    </source>
</evidence>
<name>R4KM33_9FIRM</name>
<gene>
    <name evidence="6" type="ORF">Desgi_3260</name>
</gene>
<dbReference type="InterPro" id="IPR007382">
    <property type="entry name" value="UPF0756_TM"/>
</dbReference>
<dbReference type="RefSeq" id="WP_006524142.1">
    <property type="nucleotide sequence ID" value="NC_021184.1"/>
</dbReference>
<evidence type="ECO:0000256" key="5">
    <source>
        <dbReference type="HAMAP-Rule" id="MF_01874"/>
    </source>
</evidence>
<reference evidence="6 7" key="1">
    <citation type="submission" date="2012-01" db="EMBL/GenBank/DDBJ databases">
        <title>Complete sequence of Desulfotomaculum gibsoniae DSM 7213.</title>
        <authorList>
            <consortium name="US DOE Joint Genome Institute"/>
            <person name="Lucas S."/>
            <person name="Han J."/>
            <person name="Lapidus A."/>
            <person name="Cheng J.-F."/>
            <person name="Goodwin L."/>
            <person name="Pitluck S."/>
            <person name="Peters L."/>
            <person name="Ovchinnikova G."/>
            <person name="Teshima H."/>
            <person name="Detter J.C."/>
            <person name="Han C."/>
            <person name="Tapia R."/>
            <person name="Land M."/>
            <person name="Hauser L."/>
            <person name="Kyrpides N."/>
            <person name="Ivanova N."/>
            <person name="Pagani I."/>
            <person name="Parshina S."/>
            <person name="Plugge C."/>
            <person name="Muyzer G."/>
            <person name="Kuever J."/>
            <person name="Ivanova A."/>
            <person name="Nazina T."/>
            <person name="Klenk H.-P."/>
            <person name="Brambilla E."/>
            <person name="Spring S."/>
            <person name="Stams A.F."/>
            <person name="Woyke T."/>
        </authorList>
    </citation>
    <scope>NUCLEOTIDE SEQUENCE [LARGE SCALE GENOMIC DNA]</scope>
    <source>
        <strain evidence="6 7">DSM 7213</strain>
    </source>
</reference>
<dbReference type="Pfam" id="PF04284">
    <property type="entry name" value="DUF441"/>
    <property type="match status" value="1"/>
</dbReference>
<accession>R4KM33</accession>
<keyword evidence="2 5" id="KW-0812">Transmembrane</keyword>
<keyword evidence="4 5" id="KW-0472">Membrane</keyword>
<dbReference type="GO" id="GO:0005886">
    <property type="term" value="C:plasma membrane"/>
    <property type="evidence" value="ECO:0007669"/>
    <property type="project" value="UniProtKB-SubCell"/>
</dbReference>
<sequence>MNGVPLLVALLLVGIIARSNLIATAACVLLIIKFTNLHFIFSLLEKRGLEIGLLFLLLAILVPVASGKVTEKELVSTFTSLPGILAILGGALATHLNGEGLRLLQIDPEMIFGLLIGSMIGIVFLNGVPVGPLMAAGLTALFLETIRLFK</sequence>
<keyword evidence="7" id="KW-1185">Reference proteome</keyword>
<dbReference type="KEGG" id="dgi:Desgi_3260"/>
<dbReference type="eggNOG" id="COG2707">
    <property type="taxonomic scope" value="Bacteria"/>
</dbReference>
<evidence type="ECO:0000256" key="2">
    <source>
        <dbReference type="ARBA" id="ARBA00022692"/>
    </source>
</evidence>
<keyword evidence="1 5" id="KW-1003">Cell membrane</keyword>
<organism evidence="6 7">
    <name type="scientific">Desulfoscipio gibsoniae DSM 7213</name>
    <dbReference type="NCBI Taxonomy" id="767817"/>
    <lineage>
        <taxon>Bacteria</taxon>
        <taxon>Bacillati</taxon>
        <taxon>Bacillota</taxon>
        <taxon>Clostridia</taxon>
        <taxon>Eubacteriales</taxon>
        <taxon>Desulfallaceae</taxon>
        <taxon>Desulfoscipio</taxon>
    </lineage>
</organism>
<dbReference type="EMBL" id="CP003273">
    <property type="protein sequence ID" value="AGL02607.1"/>
    <property type="molecule type" value="Genomic_DNA"/>
</dbReference>
<feature type="transmembrane region" description="Helical" evidence="5">
    <location>
        <begin position="78"/>
        <end position="98"/>
    </location>
</feature>
<dbReference type="Proteomes" id="UP000013520">
    <property type="component" value="Chromosome"/>
</dbReference>
<evidence type="ECO:0000256" key="4">
    <source>
        <dbReference type="ARBA" id="ARBA00023136"/>
    </source>
</evidence>
<dbReference type="HOGENOM" id="CLU_125889_1_0_9"/>
<evidence type="ECO:0000313" key="6">
    <source>
        <dbReference type="EMBL" id="AGL02607.1"/>
    </source>
</evidence>
<protein>
    <recommendedName>
        <fullName evidence="5">UPF0756 membrane protein Desgi_3260</fullName>
    </recommendedName>
</protein>
<evidence type="ECO:0000256" key="1">
    <source>
        <dbReference type="ARBA" id="ARBA00022475"/>
    </source>
</evidence>
<comment type="subcellular location">
    <subcellularLocation>
        <location evidence="5">Cell membrane</location>
        <topology evidence="5">Multi-pass membrane protein</topology>
    </subcellularLocation>
</comment>
<dbReference type="STRING" id="767817.Desgi_3260"/>
<dbReference type="PANTHER" id="PTHR38452">
    <property type="entry name" value="UPF0756 MEMBRANE PROTEIN YEAL"/>
    <property type="match status" value="1"/>
</dbReference>
<dbReference type="AlphaFoldDB" id="R4KM33"/>
<dbReference type="OrthoDB" id="80306at2"/>
<comment type="similarity">
    <text evidence="5">Belongs to the UPF0756 family.</text>
</comment>
<dbReference type="PANTHER" id="PTHR38452:SF1">
    <property type="entry name" value="UPF0756 MEMBRANE PROTEIN YEAL"/>
    <property type="match status" value="1"/>
</dbReference>
<evidence type="ECO:0000256" key="3">
    <source>
        <dbReference type="ARBA" id="ARBA00022989"/>
    </source>
</evidence>
<comment type="caution">
    <text evidence="5">Lacks conserved residue(s) required for the propagation of feature annotation.</text>
</comment>
<feature type="transmembrane region" description="Helical" evidence="5">
    <location>
        <begin position="110"/>
        <end position="143"/>
    </location>
</feature>
<dbReference type="HAMAP" id="MF_01874">
    <property type="entry name" value="UPF0756"/>
    <property type="match status" value="1"/>
</dbReference>
<keyword evidence="3 5" id="KW-1133">Transmembrane helix</keyword>
<proteinExistence type="inferred from homology"/>